<gene>
    <name evidence="2" type="ORF">Hyperionvirus25_20</name>
</gene>
<dbReference type="GO" id="GO:0051082">
    <property type="term" value="F:unfolded protein binding"/>
    <property type="evidence" value="ECO:0007669"/>
    <property type="project" value="InterPro"/>
</dbReference>
<dbReference type="GO" id="GO:0006457">
    <property type="term" value="P:protein folding"/>
    <property type="evidence" value="ECO:0007669"/>
    <property type="project" value="InterPro"/>
</dbReference>
<dbReference type="InterPro" id="IPR001623">
    <property type="entry name" value="DnaJ_domain"/>
</dbReference>
<dbReference type="PANTHER" id="PTHR43888">
    <property type="entry name" value="DNAJ-LIKE-2, ISOFORM A-RELATED"/>
    <property type="match status" value="1"/>
</dbReference>
<dbReference type="SMART" id="SM00271">
    <property type="entry name" value="DnaJ"/>
    <property type="match status" value="1"/>
</dbReference>
<dbReference type="Gene3D" id="1.10.287.110">
    <property type="entry name" value="DnaJ domain"/>
    <property type="match status" value="1"/>
</dbReference>
<dbReference type="SUPFAM" id="SSF46565">
    <property type="entry name" value="Chaperone J-domain"/>
    <property type="match status" value="1"/>
</dbReference>
<dbReference type="GO" id="GO:0030544">
    <property type="term" value="F:Hsp70 protein binding"/>
    <property type="evidence" value="ECO:0007669"/>
    <property type="project" value="InterPro"/>
</dbReference>
<reference evidence="2" key="1">
    <citation type="submission" date="2018-10" db="EMBL/GenBank/DDBJ databases">
        <title>Hidden diversity of soil giant viruses.</title>
        <authorList>
            <person name="Schulz F."/>
            <person name="Alteio L."/>
            <person name="Goudeau D."/>
            <person name="Ryan E.M."/>
            <person name="Malmstrom R.R."/>
            <person name="Blanchard J."/>
            <person name="Woyke T."/>
        </authorList>
    </citation>
    <scope>NUCLEOTIDE SEQUENCE</scope>
    <source>
        <strain evidence="2">HYV1</strain>
    </source>
</reference>
<accession>A0A3G5ACV4</accession>
<dbReference type="Gene3D" id="2.60.260.20">
    <property type="entry name" value="Urease metallochaperone UreE, N-terminal domain"/>
    <property type="match status" value="1"/>
</dbReference>
<dbReference type="InterPro" id="IPR044713">
    <property type="entry name" value="DNJA1/2-like"/>
</dbReference>
<protein>
    <submittedName>
        <fullName evidence="2">DnaJ domain protein</fullName>
    </submittedName>
</protein>
<dbReference type="CDD" id="cd06257">
    <property type="entry name" value="DnaJ"/>
    <property type="match status" value="1"/>
</dbReference>
<sequence>MDQKNIKDPYYILDLDRMCTHDEIKKSYRRLALKYHPDKSLLPNSNNHFLDVLNAYQILSDPIKRKQYDSLTIFQQMQLFDNLKSFMQLKIPNLDHYIKLFFEDEQQLKTYIDSMNLFGIYNQILEKIPNINIIELLSSPVEINIHGKLTVTFQEKYMNKYRKILVNRLTREPHIFHIPLNNTQHIISQEGEIDRINNMHGDVIIDIELSDERYPDFSQMGNDIYYTRAVSLYEYLYGGEFTLKYFDSQLLVVKFDSFVEKYPMITIENKGMLLSAANDGTRGKLFIIFKIDNLEALQTQIKKNMSPKIKPQSKNIY</sequence>
<dbReference type="EMBL" id="MK072407">
    <property type="protein sequence ID" value="AYV84434.1"/>
    <property type="molecule type" value="Genomic_DNA"/>
</dbReference>
<dbReference type="Pfam" id="PF01556">
    <property type="entry name" value="DnaJ_C"/>
    <property type="match status" value="1"/>
</dbReference>
<evidence type="ECO:0000259" key="1">
    <source>
        <dbReference type="PROSITE" id="PS50076"/>
    </source>
</evidence>
<evidence type="ECO:0000313" key="2">
    <source>
        <dbReference type="EMBL" id="AYV84434.1"/>
    </source>
</evidence>
<feature type="domain" description="J" evidence="1">
    <location>
        <begin position="8"/>
        <end position="72"/>
    </location>
</feature>
<name>A0A3G5ACV4_9VIRU</name>
<dbReference type="Pfam" id="PF00226">
    <property type="entry name" value="DnaJ"/>
    <property type="match status" value="1"/>
</dbReference>
<dbReference type="PROSITE" id="PS50076">
    <property type="entry name" value="DNAJ_2"/>
    <property type="match status" value="1"/>
</dbReference>
<organism evidence="2">
    <name type="scientific">Hyperionvirus sp</name>
    <dbReference type="NCBI Taxonomy" id="2487770"/>
    <lineage>
        <taxon>Viruses</taxon>
        <taxon>Varidnaviria</taxon>
        <taxon>Bamfordvirae</taxon>
        <taxon>Nucleocytoviricota</taxon>
        <taxon>Megaviricetes</taxon>
        <taxon>Imitervirales</taxon>
        <taxon>Mimiviridae</taxon>
        <taxon>Klosneuvirinae</taxon>
    </lineage>
</organism>
<proteinExistence type="predicted"/>
<dbReference type="InterPro" id="IPR036869">
    <property type="entry name" value="J_dom_sf"/>
</dbReference>
<dbReference type="InterPro" id="IPR008971">
    <property type="entry name" value="HSP40/DnaJ_pept-bd"/>
</dbReference>
<dbReference type="SUPFAM" id="SSF49493">
    <property type="entry name" value="HSP40/DnaJ peptide-binding domain"/>
    <property type="match status" value="1"/>
</dbReference>
<dbReference type="PRINTS" id="PR00625">
    <property type="entry name" value="JDOMAIN"/>
</dbReference>
<dbReference type="InterPro" id="IPR002939">
    <property type="entry name" value="DnaJ_C"/>
</dbReference>